<dbReference type="RefSeq" id="WP_014802661.1">
    <property type="nucleotide sequence ID" value="NC_018020.1"/>
</dbReference>
<evidence type="ECO:0000313" key="6">
    <source>
        <dbReference type="EMBL" id="AFM12148.1"/>
    </source>
</evidence>
<dbReference type="GO" id="GO:0008270">
    <property type="term" value="F:zinc ion binding"/>
    <property type="evidence" value="ECO:0007669"/>
    <property type="project" value="UniProtKB-KW"/>
</dbReference>
<evidence type="ECO:0000259" key="3">
    <source>
        <dbReference type="PROSITE" id="PS50966"/>
    </source>
</evidence>
<reference evidence="6 7" key="1">
    <citation type="submission" date="2012-06" db="EMBL/GenBank/DDBJ databases">
        <title>The complete chromosome of genome of Turneriella parva DSM 21527.</title>
        <authorList>
            <consortium name="US DOE Joint Genome Institute (JGI-PGF)"/>
            <person name="Lucas S."/>
            <person name="Han J."/>
            <person name="Lapidus A."/>
            <person name="Bruce D."/>
            <person name="Goodwin L."/>
            <person name="Pitluck S."/>
            <person name="Peters L."/>
            <person name="Kyrpides N."/>
            <person name="Mavromatis K."/>
            <person name="Ivanova N."/>
            <person name="Mikhailova N."/>
            <person name="Chertkov O."/>
            <person name="Detter J.C."/>
            <person name="Tapia R."/>
            <person name="Han C."/>
            <person name="Land M."/>
            <person name="Hauser L."/>
            <person name="Markowitz V."/>
            <person name="Cheng J.-F."/>
            <person name="Hugenholtz P."/>
            <person name="Woyke T."/>
            <person name="Wu D."/>
            <person name="Gronow S."/>
            <person name="Wellnitz S."/>
            <person name="Brambilla E."/>
            <person name="Klenk H.-P."/>
            <person name="Eisen J.A."/>
        </authorList>
    </citation>
    <scope>NUCLEOTIDE SEQUENCE [LARGE SCALE GENOMIC DNA]</scope>
    <source>
        <strain evidence="7">ATCC BAA-1111 / DSM 21527 / NCTC 11395 / H</strain>
    </source>
</reference>
<dbReference type="InterPro" id="IPR027417">
    <property type="entry name" value="P-loop_NTPase"/>
</dbReference>
<dbReference type="EMBL" id="CP002959">
    <property type="protein sequence ID" value="AFM12148.1"/>
    <property type="molecule type" value="Genomic_DNA"/>
</dbReference>
<dbReference type="SMART" id="SM00487">
    <property type="entry name" value="DEXDc"/>
    <property type="match status" value="1"/>
</dbReference>
<dbReference type="PROSITE" id="PS50966">
    <property type="entry name" value="ZF_SWIM"/>
    <property type="match status" value="1"/>
</dbReference>
<dbReference type="CDD" id="cd18793">
    <property type="entry name" value="SF2_C_SNF"/>
    <property type="match status" value="1"/>
</dbReference>
<dbReference type="Pfam" id="PF00271">
    <property type="entry name" value="Helicase_C"/>
    <property type="match status" value="1"/>
</dbReference>
<keyword evidence="2" id="KW-0863">Zinc-finger</keyword>
<proteinExistence type="predicted"/>
<dbReference type="InterPro" id="IPR007527">
    <property type="entry name" value="Znf_SWIM"/>
</dbReference>
<dbReference type="SMART" id="SM00490">
    <property type="entry name" value="HELICc"/>
    <property type="match status" value="1"/>
</dbReference>
<dbReference type="AlphaFoldDB" id="I4B4E1"/>
<dbReference type="KEGG" id="tpx:Turpa_1500"/>
<organism evidence="6 7">
    <name type="scientific">Turneriella parva (strain ATCC BAA-1111 / DSM 21527 / NCTC 11395 / H)</name>
    <name type="common">Leptospira parva</name>
    <dbReference type="NCBI Taxonomy" id="869212"/>
    <lineage>
        <taxon>Bacteria</taxon>
        <taxon>Pseudomonadati</taxon>
        <taxon>Spirochaetota</taxon>
        <taxon>Spirochaetia</taxon>
        <taxon>Leptospirales</taxon>
        <taxon>Leptospiraceae</taxon>
        <taxon>Turneriella</taxon>
    </lineage>
</organism>
<keyword evidence="2" id="KW-0862">Zinc</keyword>
<dbReference type="PROSITE" id="PS51194">
    <property type="entry name" value="HELICASE_CTER"/>
    <property type="match status" value="1"/>
</dbReference>
<accession>I4B4E1</accession>
<keyword evidence="7" id="KW-1185">Reference proteome</keyword>
<gene>
    <name evidence="6" type="ordered locus">Turpa_1500</name>
</gene>
<name>I4B4E1_TURPD</name>
<protein>
    <submittedName>
        <fullName evidence="6">SNF2-related protein</fullName>
    </submittedName>
</protein>
<dbReference type="Pfam" id="PF08455">
    <property type="entry name" value="SNF2_assoc"/>
    <property type="match status" value="1"/>
</dbReference>
<feature type="domain" description="SWIM-type" evidence="3">
    <location>
        <begin position="55"/>
        <end position="87"/>
    </location>
</feature>
<dbReference type="STRING" id="869212.Turpa_1500"/>
<dbReference type="OrthoDB" id="9814088at2"/>
<dbReference type="SUPFAM" id="SSF52540">
    <property type="entry name" value="P-loop containing nucleoside triphosphate hydrolases"/>
    <property type="match status" value="2"/>
</dbReference>
<evidence type="ECO:0000259" key="4">
    <source>
        <dbReference type="PROSITE" id="PS51192"/>
    </source>
</evidence>
<dbReference type="Pfam" id="PF00176">
    <property type="entry name" value="SNF2-rel_dom"/>
    <property type="match status" value="1"/>
</dbReference>
<dbReference type="InterPro" id="IPR013663">
    <property type="entry name" value="Helicase_SWF/SNF/SWI_bac"/>
</dbReference>
<dbReference type="HOGENOM" id="CLU_000315_21_1_12"/>
<evidence type="ECO:0000256" key="2">
    <source>
        <dbReference type="PROSITE-ProRule" id="PRU00325"/>
    </source>
</evidence>
<dbReference type="InterPro" id="IPR014001">
    <property type="entry name" value="Helicase_ATP-bd"/>
</dbReference>
<dbReference type="Gene3D" id="3.40.50.300">
    <property type="entry name" value="P-loop containing nucleotide triphosphate hydrolases"/>
    <property type="match status" value="1"/>
</dbReference>
<evidence type="ECO:0000313" key="7">
    <source>
        <dbReference type="Proteomes" id="UP000006048"/>
    </source>
</evidence>
<evidence type="ECO:0000259" key="5">
    <source>
        <dbReference type="PROSITE" id="PS51194"/>
    </source>
</evidence>
<dbReference type="InterPro" id="IPR000330">
    <property type="entry name" value="SNF2_N"/>
</dbReference>
<dbReference type="InterPro" id="IPR049730">
    <property type="entry name" value="SNF2/RAD54-like_C"/>
</dbReference>
<keyword evidence="1" id="KW-0378">Hydrolase</keyword>
<feature type="domain" description="Helicase ATP-binding" evidence="4">
    <location>
        <begin position="590"/>
        <end position="750"/>
    </location>
</feature>
<dbReference type="Gene3D" id="3.40.50.10810">
    <property type="entry name" value="Tandem AAA-ATPase domain"/>
    <property type="match status" value="1"/>
</dbReference>
<dbReference type="PATRIC" id="fig|869212.3.peg.1491"/>
<sequence length="1031" mass="114974">MSLTESQIDALHRLLASMPPATHRRATDYARSGYVSPTNVLSGRATAKVFGNEIYDVAIRLESGTSTCTCPAEKPCKHIGAFAIVLLREAASTPTTEVASLPDEEFVLTVRFMETHTVLLNATSPTGKVIPVTRNNFRYLKPAHREILNHIGSYVAHVAQRGMPYRDFGYVLLERVVKDKDVLFYFDLEEQPCRFAGLVKPQSEIHELEDPNDEANYEKFGYRRVRFERSHTAFDPVTGEPFTFKYNMYYPTVKRGADGSYFYVMAVPHDIASSVRPYFLENIERMQGSQVRRKWQHAFETMAKAGPKLMLSVMGVENPKTGRLTLEGKLEFAYAQSSDHLKSNDGGSEVAEGARPVYGISVSQQKTHGAPVNEIVQHKTGVLIARRGREEAALLKQKIPFKFTSLGRVRVAKKNYADFMTHEIPLAKEAGILVRINDNILGLLVKSAVTVDVKGASGIDWFEGRIQVAGLETGQLQEVIKAYRQKEELVKLKNGNWLSVQGSGIGDVLKSLQRLGITADAEGNLGRISFAQLASLEAEKEAALRTEAGAGMALAKIHQLLENFETAAKPHKSLLAKLRHYQLEGFQFLLHLHRSEVGGILADDMGLGKTVQAIAVINAISTGAAGASRNRFLVVCPLAALGVWEGEVQKFSPNLSVYRWHGPERSYKEALDSDVVITTFATFTLDAEKFAGVNWQMAFVDEAQFVKNFRSKAAHALRKINARSIVCLTGTPLENYLEDLWALFDLIFPGYLGTAQSFKDAYGGHLELNDREGLMRKIRPFMLRRRKAEVLTELPAKTEMVVKIPMTREQAKVYEAARIRAMANLGKTGSPLFDLLKHLTNLRRIACHPYLEAEAPDPYQSGKFEYLDSKLIELSVASEGVLVFSQYTSVLRVLQTLMKSRGILPLYLDGKTPERTRRTLVEKFQAGSAKFFLISLKAGGTALTLTRADTVIHLDPWWNPAAENQATDRAHRIGQKKHVMVYKLISEGSVEEKVLALQGRKRELFNELIDGEEAKSNRITRDDIAALLEKA</sequence>
<dbReference type="PANTHER" id="PTHR10799">
    <property type="entry name" value="SNF2/RAD54 HELICASE FAMILY"/>
    <property type="match status" value="1"/>
</dbReference>
<dbReference type="InterPro" id="IPR038718">
    <property type="entry name" value="SNF2-like_sf"/>
</dbReference>
<feature type="domain" description="Helicase C-terminal" evidence="5">
    <location>
        <begin position="866"/>
        <end position="1031"/>
    </location>
</feature>
<dbReference type="Proteomes" id="UP000006048">
    <property type="component" value="Chromosome"/>
</dbReference>
<dbReference type="GO" id="GO:0005524">
    <property type="term" value="F:ATP binding"/>
    <property type="evidence" value="ECO:0007669"/>
    <property type="project" value="InterPro"/>
</dbReference>
<dbReference type="GO" id="GO:0016787">
    <property type="term" value="F:hydrolase activity"/>
    <property type="evidence" value="ECO:0007669"/>
    <property type="project" value="UniProtKB-KW"/>
</dbReference>
<evidence type="ECO:0000256" key="1">
    <source>
        <dbReference type="ARBA" id="ARBA00022801"/>
    </source>
</evidence>
<keyword evidence="2" id="KW-0479">Metal-binding</keyword>
<dbReference type="PROSITE" id="PS51192">
    <property type="entry name" value="HELICASE_ATP_BIND_1"/>
    <property type="match status" value="1"/>
</dbReference>
<dbReference type="InterPro" id="IPR001650">
    <property type="entry name" value="Helicase_C-like"/>
</dbReference>